<comment type="caution">
    <text evidence="1">The sequence shown here is derived from an EMBL/GenBank/DDBJ whole genome shotgun (WGS) entry which is preliminary data.</text>
</comment>
<protein>
    <submittedName>
        <fullName evidence="1">(Mediterranean fruit fly) hypothetical protein</fullName>
    </submittedName>
</protein>
<name>A0A811UXY3_CERCA</name>
<dbReference type="AlphaFoldDB" id="A0A811UXY3"/>
<dbReference type="EMBL" id="CAJHJT010000034">
    <property type="protein sequence ID" value="CAD7003554.1"/>
    <property type="molecule type" value="Genomic_DNA"/>
</dbReference>
<proteinExistence type="predicted"/>
<dbReference type="Proteomes" id="UP000606786">
    <property type="component" value="Unassembled WGS sequence"/>
</dbReference>
<accession>A0A811UXY3</accession>
<evidence type="ECO:0000313" key="1">
    <source>
        <dbReference type="EMBL" id="CAD7003554.1"/>
    </source>
</evidence>
<gene>
    <name evidence="1" type="ORF">CCAP1982_LOCUS12003</name>
</gene>
<keyword evidence="2" id="KW-1185">Reference proteome</keyword>
<organism evidence="1 2">
    <name type="scientific">Ceratitis capitata</name>
    <name type="common">Mediterranean fruit fly</name>
    <name type="synonym">Tephritis capitata</name>
    <dbReference type="NCBI Taxonomy" id="7213"/>
    <lineage>
        <taxon>Eukaryota</taxon>
        <taxon>Metazoa</taxon>
        <taxon>Ecdysozoa</taxon>
        <taxon>Arthropoda</taxon>
        <taxon>Hexapoda</taxon>
        <taxon>Insecta</taxon>
        <taxon>Pterygota</taxon>
        <taxon>Neoptera</taxon>
        <taxon>Endopterygota</taxon>
        <taxon>Diptera</taxon>
        <taxon>Brachycera</taxon>
        <taxon>Muscomorpha</taxon>
        <taxon>Tephritoidea</taxon>
        <taxon>Tephritidae</taxon>
        <taxon>Ceratitis</taxon>
        <taxon>Ceratitis</taxon>
    </lineage>
</organism>
<sequence>TMFLLLCDVTTPYKWPSVTPRRQSHCCGLFADSANANSDKEPRIHGGSSHGRVMMLVTRIH</sequence>
<feature type="non-terminal residue" evidence="1">
    <location>
        <position position="1"/>
    </location>
</feature>
<evidence type="ECO:0000313" key="2">
    <source>
        <dbReference type="Proteomes" id="UP000606786"/>
    </source>
</evidence>
<reference evidence="1" key="1">
    <citation type="submission" date="2020-11" db="EMBL/GenBank/DDBJ databases">
        <authorList>
            <person name="Whitehead M."/>
        </authorList>
    </citation>
    <scope>NUCLEOTIDE SEQUENCE</scope>
    <source>
        <strain evidence="1">EGII</strain>
    </source>
</reference>